<dbReference type="AlphaFoldDB" id="A0A2B7Z315"/>
<name>A0A2B7Z315_9EURO</name>
<feature type="compositionally biased region" description="Basic and acidic residues" evidence="1">
    <location>
        <begin position="94"/>
        <end position="125"/>
    </location>
</feature>
<feature type="compositionally biased region" description="Basic and acidic residues" evidence="1">
    <location>
        <begin position="215"/>
        <end position="227"/>
    </location>
</feature>
<sequence>MNRYRNIPGLKPTSKATATTLCQKCLKRDKFLCYFVHFDNGSPADKTIRHYSYECKASAQERPYISRPSRTQQLANPKLVPELMSEVPNDLLRTKGVADEQLALKESERGRKRDSEDDKDHEGIRGHSRKRVRSVSPAYSADSVSTISTNRSWSRSPQRKRDISPSPHRSTEHKRKIGRSVSQDSHLSSSSVERKATTTSKGKERNTRRRRRSHSPIERGRRNDSGRRGSWRNRSRSQSMDRSSIAKQRRSLTPDVLDRNSQHTDRGRARRPRSPEGFQEMPRSPARTRGGHEAPYDRGRGVHQNPPARKERSLSPFSKRLALTQAMNMNR</sequence>
<feature type="region of interest" description="Disordered" evidence="1">
    <location>
        <begin position="94"/>
        <end position="331"/>
    </location>
</feature>
<accession>A0A2B7Z315</accession>
<evidence type="ECO:0000313" key="2">
    <source>
        <dbReference type="EMBL" id="PGH30754.1"/>
    </source>
</evidence>
<evidence type="ECO:0000313" key="3">
    <source>
        <dbReference type="Proteomes" id="UP000226031"/>
    </source>
</evidence>
<protein>
    <submittedName>
        <fullName evidence="2">Uncharacterized protein</fullName>
    </submittedName>
</protein>
<feature type="compositionally biased region" description="Low complexity" evidence="1">
    <location>
        <begin position="180"/>
        <end position="191"/>
    </location>
</feature>
<reference evidence="2 3" key="1">
    <citation type="submission" date="2017-10" db="EMBL/GenBank/DDBJ databases">
        <title>Comparative genomics in systemic dimorphic fungi from Ajellomycetaceae.</title>
        <authorList>
            <person name="Munoz J.F."/>
            <person name="Mcewen J.G."/>
            <person name="Clay O.K."/>
            <person name="Cuomo C.A."/>
        </authorList>
    </citation>
    <scope>NUCLEOTIDE SEQUENCE [LARGE SCALE GENOMIC DNA]</scope>
    <source>
        <strain evidence="2 3">UAMH4076</strain>
    </source>
</reference>
<keyword evidence="3" id="KW-1185">Reference proteome</keyword>
<organism evidence="2 3">
    <name type="scientific">[Emmonsia] crescens</name>
    <dbReference type="NCBI Taxonomy" id="73230"/>
    <lineage>
        <taxon>Eukaryota</taxon>
        <taxon>Fungi</taxon>
        <taxon>Dikarya</taxon>
        <taxon>Ascomycota</taxon>
        <taxon>Pezizomycotina</taxon>
        <taxon>Eurotiomycetes</taxon>
        <taxon>Eurotiomycetidae</taxon>
        <taxon>Onygenales</taxon>
        <taxon>Ajellomycetaceae</taxon>
        <taxon>Emergomyces</taxon>
    </lineage>
</organism>
<proteinExistence type="predicted"/>
<dbReference type="EMBL" id="PDND01000157">
    <property type="protein sequence ID" value="PGH30754.1"/>
    <property type="molecule type" value="Genomic_DNA"/>
</dbReference>
<feature type="compositionally biased region" description="Basic and acidic residues" evidence="1">
    <location>
        <begin position="256"/>
        <end position="267"/>
    </location>
</feature>
<dbReference type="Pfam" id="PF13917">
    <property type="entry name" value="zf-CCHC_3"/>
    <property type="match status" value="2"/>
</dbReference>
<evidence type="ECO:0000256" key="1">
    <source>
        <dbReference type="SAM" id="MobiDB-lite"/>
    </source>
</evidence>
<dbReference type="Proteomes" id="UP000226031">
    <property type="component" value="Unassembled WGS sequence"/>
</dbReference>
<gene>
    <name evidence="2" type="ORF">GX50_06474</name>
</gene>
<comment type="caution">
    <text evidence="2">The sequence shown here is derived from an EMBL/GenBank/DDBJ whole genome shotgun (WGS) entry which is preliminary data.</text>
</comment>
<feature type="compositionally biased region" description="Polar residues" evidence="1">
    <location>
        <begin position="142"/>
        <end position="156"/>
    </location>
</feature>
<feature type="compositionally biased region" description="Basic and acidic residues" evidence="1">
    <location>
        <begin position="290"/>
        <end position="300"/>
    </location>
</feature>
<dbReference type="VEuPathDB" id="FungiDB:EMCG_05656"/>
<feature type="compositionally biased region" description="Basic and acidic residues" evidence="1">
    <location>
        <begin position="192"/>
        <end position="205"/>
    </location>
</feature>